<comment type="caution">
    <text evidence="2">The sequence shown here is derived from an EMBL/GenBank/DDBJ whole genome shotgun (WGS) entry which is preliminary data.</text>
</comment>
<gene>
    <name evidence="2" type="ORF">GCM10011585_35510</name>
</gene>
<evidence type="ECO:0000256" key="1">
    <source>
        <dbReference type="SAM" id="Phobius"/>
    </source>
</evidence>
<dbReference type="AlphaFoldDB" id="A0A917MAN0"/>
<feature type="transmembrane region" description="Helical" evidence="1">
    <location>
        <begin position="30"/>
        <end position="51"/>
    </location>
</feature>
<reference evidence="2" key="1">
    <citation type="journal article" date="2014" name="Int. J. Syst. Evol. Microbiol.">
        <title>Complete genome sequence of Corynebacterium casei LMG S-19264T (=DSM 44701T), isolated from a smear-ripened cheese.</title>
        <authorList>
            <consortium name="US DOE Joint Genome Institute (JGI-PGF)"/>
            <person name="Walter F."/>
            <person name="Albersmeier A."/>
            <person name="Kalinowski J."/>
            <person name="Ruckert C."/>
        </authorList>
    </citation>
    <scope>NUCLEOTIDE SEQUENCE</scope>
    <source>
        <strain evidence="2">CGMCC 1.12997</strain>
    </source>
</reference>
<dbReference type="Proteomes" id="UP000647241">
    <property type="component" value="Unassembled WGS sequence"/>
</dbReference>
<protein>
    <submittedName>
        <fullName evidence="2">Uncharacterized protein</fullName>
    </submittedName>
</protein>
<sequence>MANTLLPVEERNLTPDQVEQLDRRRRRGQLFLTICLQCTIVACLVTLWAGQDWTLSPGWHHPMVYWDAIMFAAAIFFGVAGVRLRRGSTEFISY</sequence>
<keyword evidence="1" id="KW-0812">Transmembrane</keyword>
<dbReference type="EMBL" id="BMGT01000004">
    <property type="protein sequence ID" value="GGG88340.1"/>
    <property type="molecule type" value="Genomic_DNA"/>
</dbReference>
<proteinExistence type="predicted"/>
<evidence type="ECO:0000313" key="3">
    <source>
        <dbReference type="Proteomes" id="UP000647241"/>
    </source>
</evidence>
<reference evidence="2" key="2">
    <citation type="submission" date="2020-09" db="EMBL/GenBank/DDBJ databases">
        <authorList>
            <person name="Sun Q."/>
            <person name="Zhou Y."/>
        </authorList>
    </citation>
    <scope>NUCLEOTIDE SEQUENCE</scope>
    <source>
        <strain evidence="2">CGMCC 1.12997</strain>
    </source>
</reference>
<keyword evidence="1" id="KW-0472">Membrane</keyword>
<feature type="transmembrane region" description="Helical" evidence="1">
    <location>
        <begin position="63"/>
        <end position="84"/>
    </location>
</feature>
<dbReference type="RefSeq" id="WP_188555572.1">
    <property type="nucleotide sequence ID" value="NZ_BMGT01000004.1"/>
</dbReference>
<name>A0A917MAN0_9BACT</name>
<accession>A0A917MAN0</accession>
<keyword evidence="1" id="KW-1133">Transmembrane helix</keyword>
<keyword evidence="3" id="KW-1185">Reference proteome</keyword>
<evidence type="ECO:0000313" key="2">
    <source>
        <dbReference type="EMBL" id="GGG88340.1"/>
    </source>
</evidence>
<organism evidence="2 3">
    <name type="scientific">Edaphobacter dinghuensis</name>
    <dbReference type="NCBI Taxonomy" id="1560005"/>
    <lineage>
        <taxon>Bacteria</taxon>
        <taxon>Pseudomonadati</taxon>
        <taxon>Acidobacteriota</taxon>
        <taxon>Terriglobia</taxon>
        <taxon>Terriglobales</taxon>
        <taxon>Acidobacteriaceae</taxon>
        <taxon>Edaphobacter</taxon>
    </lineage>
</organism>